<evidence type="ECO:0000313" key="9">
    <source>
        <dbReference type="EMBL" id="CAF0858719.1"/>
    </source>
</evidence>
<evidence type="ECO:0000259" key="8">
    <source>
        <dbReference type="Pfam" id="PF02872"/>
    </source>
</evidence>
<evidence type="ECO:0000313" key="10">
    <source>
        <dbReference type="Proteomes" id="UP000663864"/>
    </source>
</evidence>
<dbReference type="GO" id="GO:0000166">
    <property type="term" value="F:nucleotide binding"/>
    <property type="evidence" value="ECO:0007669"/>
    <property type="project" value="UniProtKB-KW"/>
</dbReference>
<dbReference type="SUPFAM" id="SSF55816">
    <property type="entry name" value="5'-nucleotidase (syn. UDP-sugar hydrolase), C-terminal domain"/>
    <property type="match status" value="1"/>
</dbReference>
<name>A0A813WKG2_9BILA</name>
<dbReference type="Gene3D" id="3.90.780.10">
    <property type="entry name" value="5'-Nucleotidase, C-terminal domain"/>
    <property type="match status" value="1"/>
</dbReference>
<keyword evidence="4" id="KW-0732">Signal</keyword>
<evidence type="ECO:0000256" key="5">
    <source>
        <dbReference type="RuleBase" id="RU362119"/>
    </source>
</evidence>
<comment type="similarity">
    <text evidence="2 5">Belongs to the 5'-nucleotidase family.</text>
</comment>
<dbReference type="GO" id="GO:0008253">
    <property type="term" value="F:5'-nucleotidase activity"/>
    <property type="evidence" value="ECO:0007669"/>
    <property type="project" value="UniProtKB-EC"/>
</dbReference>
<organism evidence="9 10">
    <name type="scientific">Rotaria sordida</name>
    <dbReference type="NCBI Taxonomy" id="392033"/>
    <lineage>
        <taxon>Eukaryota</taxon>
        <taxon>Metazoa</taxon>
        <taxon>Spiralia</taxon>
        <taxon>Gnathifera</taxon>
        <taxon>Rotifera</taxon>
        <taxon>Eurotatoria</taxon>
        <taxon>Bdelloidea</taxon>
        <taxon>Philodinida</taxon>
        <taxon>Philodinidae</taxon>
        <taxon>Rotaria</taxon>
    </lineage>
</organism>
<keyword evidence="6" id="KW-0812">Transmembrane</keyword>
<dbReference type="GO" id="GO:0008768">
    <property type="term" value="F:UDP-sugar diphosphatase activity"/>
    <property type="evidence" value="ECO:0007669"/>
    <property type="project" value="TreeGrafter"/>
</dbReference>
<gene>
    <name evidence="9" type="ORF">ZHD862_LOCUS5266</name>
</gene>
<dbReference type="Gene3D" id="3.60.21.10">
    <property type="match status" value="1"/>
</dbReference>
<dbReference type="InterPro" id="IPR029052">
    <property type="entry name" value="Metallo-depent_PP-like"/>
</dbReference>
<dbReference type="Pfam" id="PF00149">
    <property type="entry name" value="Metallophos"/>
    <property type="match status" value="1"/>
</dbReference>
<dbReference type="PANTHER" id="PTHR11575:SF24">
    <property type="entry name" value="5'-NUCLEOTIDASE"/>
    <property type="match status" value="1"/>
</dbReference>
<dbReference type="InterPro" id="IPR004843">
    <property type="entry name" value="Calcineurin-like_PHP"/>
</dbReference>
<feature type="transmembrane region" description="Helical" evidence="6">
    <location>
        <begin position="27"/>
        <end position="51"/>
    </location>
</feature>
<sequence>MVIDDIQPSLNSKWSQWSKLVRDKNRLLIIVIISLIIISLTITTVTFAVLLNRSKSSAHYLYAVDKGTIGFPIRLPNDGKYIQWTFLQLNDVYEMLPLDHGRKGGLARVAHVRELLLEENSQTYTILSGDFLSPSALSQSKVNGTTLNGRHMVASMNTLGIDFVTFGNHEFDLNENDLITRINESKFTWISTNVFKRGSNQSFPLTIPYKILSIDKINILLIGLTIDIDKPYVHIINQTSLVLFVQQFLKSISNIKYDVLIALTHLDVGIDIHLAEHIPEIDLILGGHEHENYFLLRGSQYIPITKADANAFTVYIHRCAFNIDTKRLRVYRTLTLINSDLVDEPKTAEITNYWYDLGKKGFQQIGFQPDKTVSCLPSNIELDGRSTSVRNFPTLLTDHACRSILNSISINETKIGVFHTGSIRIDDVLRGSITQYDILRVFPFQDNIFSVSVPGSYLANVLTRGIAMKGSGGFTTFCGIETLDQGKTWLVDGLDISKTTFNYSIGTITYFKDTELNDPSITIWHEFNITQTQALIAYLQTKYPPC</sequence>
<evidence type="ECO:0000256" key="3">
    <source>
        <dbReference type="ARBA" id="ARBA00012643"/>
    </source>
</evidence>
<dbReference type="AlphaFoldDB" id="A0A813WKG2"/>
<comment type="catalytic activity">
    <reaction evidence="1">
        <text>a ribonucleoside 5'-phosphate + H2O = a ribonucleoside + phosphate</text>
        <dbReference type="Rhea" id="RHEA:12484"/>
        <dbReference type="ChEBI" id="CHEBI:15377"/>
        <dbReference type="ChEBI" id="CHEBI:18254"/>
        <dbReference type="ChEBI" id="CHEBI:43474"/>
        <dbReference type="ChEBI" id="CHEBI:58043"/>
        <dbReference type="EC" id="3.1.3.5"/>
    </reaction>
</comment>
<dbReference type="GO" id="GO:0009166">
    <property type="term" value="P:nucleotide catabolic process"/>
    <property type="evidence" value="ECO:0007669"/>
    <property type="project" value="InterPro"/>
</dbReference>
<evidence type="ECO:0000259" key="7">
    <source>
        <dbReference type="Pfam" id="PF00149"/>
    </source>
</evidence>
<protein>
    <recommendedName>
        <fullName evidence="3">5'-nucleotidase</fullName>
        <ecNumber evidence="3">3.1.3.5</ecNumber>
    </recommendedName>
</protein>
<dbReference type="SUPFAM" id="SSF56300">
    <property type="entry name" value="Metallo-dependent phosphatases"/>
    <property type="match status" value="1"/>
</dbReference>
<evidence type="ECO:0000256" key="6">
    <source>
        <dbReference type="SAM" id="Phobius"/>
    </source>
</evidence>
<keyword evidence="6" id="KW-1133">Transmembrane helix</keyword>
<dbReference type="InterPro" id="IPR006179">
    <property type="entry name" value="5_nucleotidase/apyrase"/>
</dbReference>
<keyword evidence="5" id="KW-0547">Nucleotide-binding</keyword>
<dbReference type="PANTHER" id="PTHR11575">
    <property type="entry name" value="5'-NUCLEOTIDASE-RELATED"/>
    <property type="match status" value="1"/>
</dbReference>
<proteinExistence type="inferred from homology"/>
<evidence type="ECO:0000256" key="1">
    <source>
        <dbReference type="ARBA" id="ARBA00000815"/>
    </source>
</evidence>
<dbReference type="EMBL" id="CAJNOT010000137">
    <property type="protein sequence ID" value="CAF0858719.1"/>
    <property type="molecule type" value="Genomic_DNA"/>
</dbReference>
<dbReference type="Pfam" id="PF02872">
    <property type="entry name" value="5_nucleotid_C"/>
    <property type="match status" value="1"/>
</dbReference>
<reference evidence="9" key="1">
    <citation type="submission" date="2021-02" db="EMBL/GenBank/DDBJ databases">
        <authorList>
            <person name="Nowell W R."/>
        </authorList>
    </citation>
    <scope>NUCLEOTIDE SEQUENCE</scope>
</reference>
<accession>A0A813WKG2</accession>
<dbReference type="Proteomes" id="UP000663864">
    <property type="component" value="Unassembled WGS sequence"/>
</dbReference>
<keyword evidence="5" id="KW-0378">Hydrolase</keyword>
<dbReference type="PRINTS" id="PR01607">
    <property type="entry name" value="APYRASEFAMLY"/>
</dbReference>
<dbReference type="EC" id="3.1.3.5" evidence="3"/>
<evidence type="ECO:0000256" key="2">
    <source>
        <dbReference type="ARBA" id="ARBA00006654"/>
    </source>
</evidence>
<feature type="domain" description="Calcineurin-like phosphoesterase" evidence="7">
    <location>
        <begin position="86"/>
        <end position="291"/>
    </location>
</feature>
<keyword evidence="6" id="KW-0472">Membrane</keyword>
<feature type="domain" description="5'-Nucleotidase C-terminal" evidence="8">
    <location>
        <begin position="390"/>
        <end position="480"/>
    </location>
</feature>
<dbReference type="InterPro" id="IPR008334">
    <property type="entry name" value="5'-Nucleotdase_C"/>
</dbReference>
<comment type="caution">
    <text evidence="9">The sequence shown here is derived from an EMBL/GenBank/DDBJ whole genome shotgun (WGS) entry which is preliminary data.</text>
</comment>
<evidence type="ECO:0000256" key="4">
    <source>
        <dbReference type="ARBA" id="ARBA00022729"/>
    </source>
</evidence>
<dbReference type="InterPro" id="IPR036907">
    <property type="entry name" value="5'-Nucleotdase_C_sf"/>
</dbReference>